<dbReference type="Proteomes" id="UP000464178">
    <property type="component" value="Chromosome"/>
</dbReference>
<evidence type="ECO:0000256" key="1">
    <source>
        <dbReference type="SAM" id="SignalP"/>
    </source>
</evidence>
<dbReference type="RefSeq" id="WP_162669789.1">
    <property type="nucleotide sequence ID" value="NZ_LR593886.1"/>
</dbReference>
<evidence type="ECO:0000313" key="3">
    <source>
        <dbReference type="EMBL" id="VTR95366.1"/>
    </source>
</evidence>
<dbReference type="KEGG" id="gms:SOIL9_23480"/>
<dbReference type="PANTHER" id="PTHR43108:SF6">
    <property type="entry name" value="N-SULPHOGLUCOSAMINE SULPHOHYDROLASE"/>
    <property type="match status" value="1"/>
</dbReference>
<organism evidence="3 4">
    <name type="scientific">Gemmata massiliana</name>
    <dbReference type="NCBI Taxonomy" id="1210884"/>
    <lineage>
        <taxon>Bacteria</taxon>
        <taxon>Pseudomonadati</taxon>
        <taxon>Planctomycetota</taxon>
        <taxon>Planctomycetia</taxon>
        <taxon>Gemmatales</taxon>
        <taxon>Gemmataceae</taxon>
        <taxon>Gemmata</taxon>
    </lineage>
</organism>
<dbReference type="CDD" id="cd16031">
    <property type="entry name" value="G6S_like"/>
    <property type="match status" value="1"/>
</dbReference>
<dbReference type="SUPFAM" id="SSF53649">
    <property type="entry name" value="Alkaline phosphatase-like"/>
    <property type="match status" value="1"/>
</dbReference>
<evidence type="ECO:0000313" key="4">
    <source>
        <dbReference type="Proteomes" id="UP000464178"/>
    </source>
</evidence>
<dbReference type="InterPro" id="IPR017850">
    <property type="entry name" value="Alkaline_phosphatase_core_sf"/>
</dbReference>
<dbReference type="Pfam" id="PF00884">
    <property type="entry name" value="Sulfatase"/>
    <property type="match status" value="1"/>
</dbReference>
<sequence>MRYFVTLAVALLASPVFAVDKPSFVLFVTDDQRADALSCYGHQVLKTPNIDRIAANGTRFTNPFVTTSICCISRASVISGRLARNHKVPDFNTAFNKDVFATTFPVLLKQAGYRVGIVGKWGIGGPPPKEHFDFWDAWGGQGEFFHAVSGEKVHNSEYLARQAVKFIADTPADTPFCLILLYKSPHEPYEPDPRDTELFKDVKITPPKTADAKFYDQLPGFLKTSLNRVRATRDFPTPDKYQEFVKQYWRCIAGVDRSVGVVTSALADKKRADNTVLIYTSDNGFFLDERGFNHKWLMYEESIRVPLIVSDPRSPKTPRGATRNEMVLNIDIAPTILSYAGVAVPKEMDGTSLKPLVAGEKSEWRTHFFYEHHYFHSKDPNNTIPRTEGVRTERWKYVVYPDEPEYTELFDLQNDPLEEHNLATDAKHKGALEEMKALYAKEVKRLPPAIPGGTPGKK</sequence>
<evidence type="ECO:0000259" key="2">
    <source>
        <dbReference type="Pfam" id="PF00884"/>
    </source>
</evidence>
<dbReference type="PANTHER" id="PTHR43108">
    <property type="entry name" value="N-ACETYLGLUCOSAMINE-6-SULFATASE FAMILY MEMBER"/>
    <property type="match status" value="1"/>
</dbReference>
<dbReference type="InterPro" id="IPR000917">
    <property type="entry name" value="Sulfatase_N"/>
</dbReference>
<dbReference type="EMBL" id="LR593886">
    <property type="protein sequence ID" value="VTR95366.1"/>
    <property type="molecule type" value="Genomic_DNA"/>
</dbReference>
<reference evidence="3 4" key="1">
    <citation type="submission" date="2019-05" db="EMBL/GenBank/DDBJ databases">
        <authorList>
            <consortium name="Science for Life Laboratories"/>
        </authorList>
    </citation>
    <scope>NUCLEOTIDE SEQUENCE [LARGE SCALE GENOMIC DNA]</scope>
    <source>
        <strain evidence="3">Soil9</strain>
    </source>
</reference>
<dbReference type="AlphaFoldDB" id="A0A6P2D4F3"/>
<proteinExistence type="predicted"/>
<accession>A0A6P2D4F3</accession>
<name>A0A6P2D4F3_9BACT</name>
<gene>
    <name evidence="3" type="ORF">SOIL9_23480</name>
</gene>
<protein>
    <recommendedName>
        <fullName evidence="2">Sulfatase N-terminal domain-containing protein</fullName>
    </recommendedName>
</protein>
<keyword evidence="1" id="KW-0732">Signal</keyword>
<feature type="domain" description="Sulfatase N-terminal" evidence="2">
    <location>
        <begin position="23"/>
        <end position="342"/>
    </location>
</feature>
<dbReference type="Gene3D" id="3.40.720.10">
    <property type="entry name" value="Alkaline Phosphatase, subunit A"/>
    <property type="match status" value="1"/>
</dbReference>
<keyword evidence="4" id="KW-1185">Reference proteome</keyword>
<feature type="chain" id="PRO_5027034949" description="Sulfatase N-terminal domain-containing protein" evidence="1">
    <location>
        <begin position="19"/>
        <end position="458"/>
    </location>
</feature>
<feature type="signal peptide" evidence="1">
    <location>
        <begin position="1"/>
        <end position="18"/>
    </location>
</feature>